<dbReference type="InterPro" id="IPR029052">
    <property type="entry name" value="Metallo-depent_PP-like"/>
</dbReference>
<dbReference type="PANTHER" id="PTHR30337:SF0">
    <property type="entry name" value="NUCLEASE SBCCD SUBUNIT D"/>
    <property type="match status" value="1"/>
</dbReference>
<organism evidence="2 3">
    <name type="scientific">Bacillus phage Eldridge</name>
    <dbReference type="NCBI Taxonomy" id="1776293"/>
    <lineage>
        <taxon>Viruses</taxon>
        <taxon>Duplodnaviria</taxon>
        <taxon>Heunggongvirae</taxon>
        <taxon>Uroviricota</taxon>
        <taxon>Caudoviricetes</taxon>
        <taxon>Herelleviridae</taxon>
        <taxon>Bastillevirinae</taxon>
        <taxon>Eldridgevirus</taxon>
        <taxon>Eldridgevirus eldridge</taxon>
    </lineage>
</organism>
<dbReference type="EMBL" id="KU253712">
    <property type="protein sequence ID" value="AMB18678.1"/>
    <property type="molecule type" value="Genomic_DNA"/>
</dbReference>
<name>A0A0Y0AF80_9CAUD</name>
<feature type="domain" description="Calcineurin-like phosphoesterase" evidence="1">
    <location>
        <begin position="4"/>
        <end position="208"/>
    </location>
</feature>
<proteinExistence type="predicted"/>
<protein>
    <submittedName>
        <fullName evidence="2">Recombination exonuclease</fullName>
    </submittedName>
</protein>
<dbReference type="KEGG" id="vg:28801757"/>
<sequence>MSQPIINFSDFHAHIFKEFAKPNSEFETDRFRAQIMTLRKVFGIAREKKAIVNFAGDLFHKRSQIDDIVFNSVYAVFAEFADVPVLMTRGNHDSRTNATVTSNWLTTFGYLPNVTVFSVPEKKLIKEGGKLFFHYALPYSDDTAYLKQQLVEFAEHAKKQDIPTVLTAHVGVDGSEVGKYSHRLEGAFTIADLFPDVFDYVVLGHYHKRQFLGGLDNIFYVGNTIHNTFSDEGQEKGVMFFDAYQKKKPEFIPIKNKQFITLTGIDENTQEIVDNNFVRMILPKEQAQEVEVFKEQTDNIRVEVQRDYKVETRIEIDRASSEEQIVEAYADKFYPESKQAALEILREAKIG</sequence>
<dbReference type="RefSeq" id="YP_009274802.1">
    <property type="nucleotide sequence ID" value="NC_030920.1"/>
</dbReference>
<keyword evidence="2" id="KW-0540">Nuclease</keyword>
<dbReference type="Gene3D" id="3.60.21.10">
    <property type="match status" value="1"/>
</dbReference>
<evidence type="ECO:0000313" key="2">
    <source>
        <dbReference type="EMBL" id="AMB18678.1"/>
    </source>
</evidence>
<dbReference type="OrthoDB" id="3083at10239"/>
<reference evidence="2 3" key="1">
    <citation type="journal article" date="2016" name="Genome Announc.">
        <title>Complete Genome Sequence of Bacillus megaterium Bacteriophage Eldridge.</title>
        <authorList>
            <person name="Reveille A.M."/>
            <person name="Eldridge K.A."/>
            <person name="Temple L.M."/>
        </authorList>
    </citation>
    <scope>NUCLEOTIDE SEQUENCE [LARGE SCALE GENOMIC DNA]</scope>
</reference>
<keyword evidence="2" id="KW-0269">Exonuclease</keyword>
<dbReference type="Proteomes" id="UP000204502">
    <property type="component" value="Segment"/>
</dbReference>
<dbReference type="GO" id="GO:0004527">
    <property type="term" value="F:exonuclease activity"/>
    <property type="evidence" value="ECO:0007669"/>
    <property type="project" value="UniProtKB-KW"/>
</dbReference>
<dbReference type="Pfam" id="PF00149">
    <property type="entry name" value="Metallophos"/>
    <property type="match status" value="1"/>
</dbReference>
<dbReference type="InterPro" id="IPR004843">
    <property type="entry name" value="Calcineurin-like_PHP"/>
</dbReference>
<dbReference type="SUPFAM" id="SSF56300">
    <property type="entry name" value="Metallo-dependent phosphatases"/>
    <property type="match status" value="1"/>
</dbReference>
<evidence type="ECO:0000313" key="3">
    <source>
        <dbReference type="Proteomes" id="UP000204502"/>
    </source>
</evidence>
<keyword evidence="2" id="KW-0378">Hydrolase</keyword>
<dbReference type="InterPro" id="IPR050535">
    <property type="entry name" value="DNA_Repair-Maintenance_Comp"/>
</dbReference>
<keyword evidence="3" id="KW-1185">Reference proteome</keyword>
<gene>
    <name evidence="2" type="ORF">Eldridge_098</name>
</gene>
<dbReference type="GeneID" id="28801757"/>
<evidence type="ECO:0000259" key="1">
    <source>
        <dbReference type="Pfam" id="PF00149"/>
    </source>
</evidence>
<accession>A0A0Y0AF80</accession>
<dbReference type="PANTHER" id="PTHR30337">
    <property type="entry name" value="COMPONENT OF ATP-DEPENDENT DSDNA EXONUCLEASE"/>
    <property type="match status" value="1"/>
</dbReference>